<comment type="caution">
    <text evidence="1">The sequence shown here is derived from an EMBL/GenBank/DDBJ whole genome shotgun (WGS) entry which is preliminary data.</text>
</comment>
<dbReference type="EMBL" id="JYDL01000080">
    <property type="protein sequence ID" value="KRX17924.1"/>
    <property type="molecule type" value="Genomic_DNA"/>
</dbReference>
<dbReference type="Proteomes" id="UP000054630">
    <property type="component" value="Unassembled WGS sequence"/>
</dbReference>
<organism evidence="1 2">
    <name type="scientific">Trichinella nelsoni</name>
    <dbReference type="NCBI Taxonomy" id="6336"/>
    <lineage>
        <taxon>Eukaryota</taxon>
        <taxon>Metazoa</taxon>
        <taxon>Ecdysozoa</taxon>
        <taxon>Nematoda</taxon>
        <taxon>Enoplea</taxon>
        <taxon>Dorylaimia</taxon>
        <taxon>Trichinellida</taxon>
        <taxon>Trichinellidae</taxon>
        <taxon>Trichinella</taxon>
    </lineage>
</organism>
<proteinExistence type="predicted"/>
<evidence type="ECO:0000313" key="2">
    <source>
        <dbReference type="Proteomes" id="UP000054630"/>
    </source>
</evidence>
<sequence length="134" mass="15704">MKSLRDGQPNINEKVRINVHIIAESGQIQDHFINNSFFDQYETITIESIITKTNYSQIFAKTTKSKEHEISQFSRTAPKIKENRLAQKNEMFHKTWQIQRIPHYNVEKLSYTKIQPSSIRFNGFSDGLLSCVLR</sequence>
<accession>A0A0V0RTY1</accession>
<dbReference type="AlphaFoldDB" id="A0A0V0RTY1"/>
<keyword evidence="2" id="KW-1185">Reference proteome</keyword>
<dbReference type="OrthoDB" id="5928261at2759"/>
<gene>
    <name evidence="1" type="ORF">T07_6170</name>
</gene>
<protein>
    <submittedName>
        <fullName evidence="1">Uncharacterized protein</fullName>
    </submittedName>
</protein>
<evidence type="ECO:0000313" key="1">
    <source>
        <dbReference type="EMBL" id="KRX17924.1"/>
    </source>
</evidence>
<name>A0A0V0RTY1_9BILA</name>
<reference evidence="1 2" key="1">
    <citation type="submission" date="2015-01" db="EMBL/GenBank/DDBJ databases">
        <title>Evolution of Trichinella species and genotypes.</title>
        <authorList>
            <person name="Korhonen P.K."/>
            <person name="Edoardo P."/>
            <person name="Giuseppe L.R."/>
            <person name="Gasser R.B."/>
        </authorList>
    </citation>
    <scope>NUCLEOTIDE SEQUENCE [LARGE SCALE GENOMIC DNA]</scope>
    <source>
        <strain evidence="1">ISS37</strain>
    </source>
</reference>